<comment type="subcellular location">
    <subcellularLocation>
        <location evidence="1 7">Cell membrane</location>
        <topology evidence="1 7">Multi-pass membrane protein</topology>
    </subcellularLocation>
</comment>
<dbReference type="CDD" id="cd06261">
    <property type="entry name" value="TM_PBP2"/>
    <property type="match status" value="1"/>
</dbReference>
<evidence type="ECO:0000256" key="5">
    <source>
        <dbReference type="ARBA" id="ARBA00022989"/>
    </source>
</evidence>
<dbReference type="Gene3D" id="1.10.3720.10">
    <property type="entry name" value="MetI-like"/>
    <property type="match status" value="1"/>
</dbReference>
<comment type="caution">
    <text evidence="9">The sequence shown here is derived from an EMBL/GenBank/DDBJ whole genome shotgun (WGS) entry which is preliminary data.</text>
</comment>
<evidence type="ECO:0000256" key="2">
    <source>
        <dbReference type="ARBA" id="ARBA00022448"/>
    </source>
</evidence>
<dbReference type="InterPro" id="IPR035906">
    <property type="entry name" value="MetI-like_sf"/>
</dbReference>
<accession>A0ABQ4KHQ9</accession>
<evidence type="ECO:0000256" key="1">
    <source>
        <dbReference type="ARBA" id="ARBA00004651"/>
    </source>
</evidence>
<keyword evidence="4 7" id="KW-0812">Transmembrane</keyword>
<sequence length="331" mass="37390">MNSHTQVENAKAGSVERVPSPFKLKMKNKAKQLMADIWRFRLSYLFIAPFMIMFIVFIVVPVIAAMGLSFTYFNSIQFPEWSGWLNYQTLFSQDIVFLQNVLPNTFKFALFVGPVGFILGFLLAWFISQLPNTLRMIFALAMYAPSLAAGVAMTVVWQVMFSGDRTGYINSFLLKYNFITEPVIFLQDQDWLLNIMIVVSIWSSMGIGFLALLAGLLNVDQELYDAGKIDGVSSRLQEIWYITLPSLKPQLLFAGVMSIVHTLQSGELGVQLSGTNPTPNYAGQVMISHIEDYGFIRFELGYASAVSVILLLLMFLLSRVFFYLFGEKEEA</sequence>
<gene>
    <name evidence="9" type="ORF">J8TS2_12120</name>
</gene>
<evidence type="ECO:0000259" key="8">
    <source>
        <dbReference type="PROSITE" id="PS50928"/>
    </source>
</evidence>
<evidence type="ECO:0000256" key="6">
    <source>
        <dbReference type="ARBA" id="ARBA00023136"/>
    </source>
</evidence>
<keyword evidence="3" id="KW-1003">Cell membrane</keyword>
<dbReference type="Pfam" id="PF00528">
    <property type="entry name" value="BPD_transp_1"/>
    <property type="match status" value="1"/>
</dbReference>
<feature type="transmembrane region" description="Helical" evidence="7">
    <location>
        <begin position="108"/>
        <end position="128"/>
    </location>
</feature>
<dbReference type="PROSITE" id="PS50928">
    <property type="entry name" value="ABC_TM1"/>
    <property type="match status" value="1"/>
</dbReference>
<dbReference type="EMBL" id="BORB01000007">
    <property type="protein sequence ID" value="GIN56893.1"/>
    <property type="molecule type" value="Genomic_DNA"/>
</dbReference>
<keyword evidence="5 7" id="KW-1133">Transmembrane helix</keyword>
<dbReference type="SUPFAM" id="SSF161098">
    <property type="entry name" value="MetI-like"/>
    <property type="match status" value="1"/>
</dbReference>
<keyword evidence="10" id="KW-1185">Reference proteome</keyword>
<evidence type="ECO:0000256" key="3">
    <source>
        <dbReference type="ARBA" id="ARBA00022475"/>
    </source>
</evidence>
<protein>
    <submittedName>
        <fullName evidence="9">ABC transporter permease</fullName>
    </submittedName>
</protein>
<evidence type="ECO:0000313" key="9">
    <source>
        <dbReference type="EMBL" id="GIN56893.1"/>
    </source>
</evidence>
<reference evidence="9 10" key="1">
    <citation type="submission" date="2021-03" db="EMBL/GenBank/DDBJ databases">
        <title>Antimicrobial resistance genes in bacteria isolated from Japanese honey, and their potential for conferring macrolide and lincosamide resistance in the American foulbrood pathogen Paenibacillus larvae.</title>
        <authorList>
            <person name="Okamoto M."/>
            <person name="Kumagai M."/>
            <person name="Kanamori H."/>
            <person name="Takamatsu D."/>
        </authorList>
    </citation>
    <scope>NUCLEOTIDE SEQUENCE [LARGE SCALE GENOMIC DNA]</scope>
    <source>
        <strain evidence="9 10">J8TS2</strain>
    </source>
</reference>
<feature type="transmembrane region" description="Helical" evidence="7">
    <location>
        <begin position="191"/>
        <end position="219"/>
    </location>
</feature>
<keyword evidence="2 7" id="KW-0813">Transport</keyword>
<feature type="transmembrane region" description="Helical" evidence="7">
    <location>
        <begin position="302"/>
        <end position="325"/>
    </location>
</feature>
<dbReference type="PANTHER" id="PTHR43005">
    <property type="entry name" value="BLR7065 PROTEIN"/>
    <property type="match status" value="1"/>
</dbReference>
<name>A0ABQ4KHQ9_9BACI</name>
<dbReference type="PANTHER" id="PTHR43005:SF1">
    <property type="entry name" value="SPERMIDINE_PUTRESCINE TRANSPORT SYSTEM PERMEASE PROTEIN"/>
    <property type="match status" value="1"/>
</dbReference>
<dbReference type="Proteomes" id="UP000679950">
    <property type="component" value="Unassembled WGS sequence"/>
</dbReference>
<feature type="domain" description="ABC transmembrane type-1" evidence="8">
    <location>
        <begin position="102"/>
        <end position="321"/>
    </location>
</feature>
<dbReference type="InterPro" id="IPR000515">
    <property type="entry name" value="MetI-like"/>
</dbReference>
<feature type="transmembrane region" description="Helical" evidence="7">
    <location>
        <begin position="44"/>
        <end position="73"/>
    </location>
</feature>
<comment type="similarity">
    <text evidence="7">Belongs to the binding-protein-dependent transport system permease family.</text>
</comment>
<organism evidence="9 10">
    <name type="scientific">Lederbergia ruris</name>
    <dbReference type="NCBI Taxonomy" id="217495"/>
    <lineage>
        <taxon>Bacteria</taxon>
        <taxon>Bacillati</taxon>
        <taxon>Bacillota</taxon>
        <taxon>Bacilli</taxon>
        <taxon>Bacillales</taxon>
        <taxon>Bacillaceae</taxon>
        <taxon>Lederbergia</taxon>
    </lineage>
</organism>
<evidence type="ECO:0000256" key="7">
    <source>
        <dbReference type="RuleBase" id="RU363032"/>
    </source>
</evidence>
<keyword evidence="6 7" id="KW-0472">Membrane</keyword>
<feature type="transmembrane region" description="Helical" evidence="7">
    <location>
        <begin position="140"/>
        <end position="160"/>
    </location>
</feature>
<proteinExistence type="inferred from homology"/>
<evidence type="ECO:0000313" key="10">
    <source>
        <dbReference type="Proteomes" id="UP000679950"/>
    </source>
</evidence>
<evidence type="ECO:0000256" key="4">
    <source>
        <dbReference type="ARBA" id="ARBA00022692"/>
    </source>
</evidence>